<keyword evidence="10" id="KW-1185">Reference proteome</keyword>
<dbReference type="Proteomes" id="UP000309544">
    <property type="component" value="Unassembled WGS sequence"/>
</dbReference>
<keyword evidence="7" id="KW-0732">Signal</keyword>
<dbReference type="SUPFAM" id="SSF46626">
    <property type="entry name" value="Cytochrome c"/>
    <property type="match status" value="1"/>
</dbReference>
<evidence type="ECO:0000259" key="8">
    <source>
        <dbReference type="PROSITE" id="PS51007"/>
    </source>
</evidence>
<gene>
    <name evidence="9" type="ORF">FGF68_00840</name>
</gene>
<dbReference type="PROSITE" id="PS51007">
    <property type="entry name" value="CYTC"/>
    <property type="match status" value="1"/>
</dbReference>
<dbReference type="PANTHER" id="PTHR40942">
    <property type="match status" value="1"/>
</dbReference>
<evidence type="ECO:0000256" key="2">
    <source>
        <dbReference type="ARBA" id="ARBA00022617"/>
    </source>
</evidence>
<evidence type="ECO:0000256" key="6">
    <source>
        <dbReference type="PROSITE-ProRule" id="PRU00433"/>
    </source>
</evidence>
<keyword evidence="4" id="KW-0249">Electron transport</keyword>
<dbReference type="Pfam" id="PF00034">
    <property type="entry name" value="Cytochrom_C"/>
    <property type="match status" value="1"/>
</dbReference>
<dbReference type="EMBL" id="VDCI01000001">
    <property type="protein sequence ID" value="TNJ38156.1"/>
    <property type="molecule type" value="Genomic_DNA"/>
</dbReference>
<dbReference type="GO" id="GO:0009055">
    <property type="term" value="F:electron transfer activity"/>
    <property type="evidence" value="ECO:0007669"/>
    <property type="project" value="InterPro"/>
</dbReference>
<keyword evidence="2 6" id="KW-0349">Heme</keyword>
<feature type="signal peptide" evidence="7">
    <location>
        <begin position="1"/>
        <end position="20"/>
    </location>
</feature>
<reference evidence="9 10" key="1">
    <citation type="submission" date="2019-05" db="EMBL/GenBank/DDBJ databases">
        <title>Draft Whole-Genome sequence of the green sulfur bacterium Prosthecochloris vibrioformis DSM 260.</title>
        <authorList>
            <person name="Meyer T.E."/>
            <person name="Kyndt J.A."/>
        </authorList>
    </citation>
    <scope>NUCLEOTIDE SEQUENCE [LARGE SCALE GENOMIC DNA]</scope>
    <source>
        <strain evidence="9 10">DSM 260</strain>
    </source>
</reference>
<name>A0A5C4S3U4_PROVB</name>
<protein>
    <submittedName>
        <fullName evidence="9">Cytochrome c5 family protein</fullName>
    </submittedName>
</protein>
<dbReference type="InterPro" id="IPR036909">
    <property type="entry name" value="Cyt_c-like_dom_sf"/>
</dbReference>
<proteinExistence type="predicted"/>
<organism evidence="9 10">
    <name type="scientific">Prosthecochloris vibrioformis</name>
    <name type="common">Chlorobium vibrioforme</name>
    <dbReference type="NCBI Taxonomy" id="1098"/>
    <lineage>
        <taxon>Bacteria</taxon>
        <taxon>Pseudomonadati</taxon>
        <taxon>Chlorobiota</taxon>
        <taxon>Chlorobiia</taxon>
        <taxon>Chlorobiales</taxon>
        <taxon>Chlorobiaceae</taxon>
        <taxon>Prosthecochloris</taxon>
    </lineage>
</organism>
<evidence type="ECO:0000256" key="7">
    <source>
        <dbReference type="SAM" id="SignalP"/>
    </source>
</evidence>
<accession>A0A5C4S3U4</accession>
<keyword evidence="1" id="KW-0813">Transport</keyword>
<keyword evidence="3 6" id="KW-0479">Metal-binding</keyword>
<comment type="caution">
    <text evidence="9">The sequence shown here is derived from an EMBL/GenBank/DDBJ whole genome shotgun (WGS) entry which is preliminary data.</text>
</comment>
<evidence type="ECO:0000256" key="1">
    <source>
        <dbReference type="ARBA" id="ARBA00022448"/>
    </source>
</evidence>
<dbReference type="InterPro" id="IPR009056">
    <property type="entry name" value="Cyt_c-like_dom"/>
</dbReference>
<dbReference type="InterPro" id="IPR002323">
    <property type="entry name" value="Cyt_CIE"/>
</dbReference>
<dbReference type="GO" id="GO:0020037">
    <property type="term" value="F:heme binding"/>
    <property type="evidence" value="ECO:0007669"/>
    <property type="project" value="InterPro"/>
</dbReference>
<feature type="domain" description="Cytochrome c" evidence="8">
    <location>
        <begin position="39"/>
        <end position="123"/>
    </location>
</feature>
<dbReference type="PRINTS" id="PR00607">
    <property type="entry name" value="CYTCHROMECIE"/>
</dbReference>
<dbReference type="AlphaFoldDB" id="A0A5C4S3U4"/>
<evidence type="ECO:0000256" key="3">
    <source>
        <dbReference type="ARBA" id="ARBA00022723"/>
    </source>
</evidence>
<keyword evidence="5 6" id="KW-0408">Iron</keyword>
<dbReference type="Gene3D" id="1.10.760.10">
    <property type="entry name" value="Cytochrome c-like domain"/>
    <property type="match status" value="1"/>
</dbReference>
<feature type="chain" id="PRO_5023141942" evidence="7">
    <location>
        <begin position="21"/>
        <end position="126"/>
    </location>
</feature>
<dbReference type="GO" id="GO:0005506">
    <property type="term" value="F:iron ion binding"/>
    <property type="evidence" value="ECO:0007669"/>
    <property type="project" value="InterPro"/>
</dbReference>
<evidence type="ECO:0000313" key="10">
    <source>
        <dbReference type="Proteomes" id="UP000309544"/>
    </source>
</evidence>
<evidence type="ECO:0000256" key="5">
    <source>
        <dbReference type="ARBA" id="ARBA00023004"/>
    </source>
</evidence>
<sequence length="126" mass="13380">MKHYLPAAAFALLVMNGCSTGTDNEQSSQTTTPATEASYDLVEGAAIYADNCATCHQEGIMGAPKITDSKAWQDRIAQGMPTLIEKSINGYTGAKFMMPARGGNPELTDSEVANAVAWMVEESGKE</sequence>
<evidence type="ECO:0000256" key="4">
    <source>
        <dbReference type="ARBA" id="ARBA00022982"/>
    </source>
</evidence>
<evidence type="ECO:0000313" key="9">
    <source>
        <dbReference type="EMBL" id="TNJ38156.1"/>
    </source>
</evidence>
<dbReference type="PANTHER" id="PTHR40942:SF4">
    <property type="entry name" value="CYTOCHROME C5"/>
    <property type="match status" value="1"/>
</dbReference>